<name>A0AA38LR44_9TREE</name>
<dbReference type="Pfam" id="PF04140">
    <property type="entry name" value="ICMT"/>
    <property type="match status" value="1"/>
</dbReference>
<evidence type="ECO:0000256" key="6">
    <source>
        <dbReference type="ARBA" id="ARBA00022691"/>
    </source>
</evidence>
<feature type="compositionally biased region" description="Pro residues" evidence="11">
    <location>
        <begin position="16"/>
        <end position="27"/>
    </location>
</feature>
<keyword evidence="9 10" id="KW-0472">Membrane</keyword>
<keyword evidence="10" id="KW-0256">Endoplasmic reticulum</keyword>
<feature type="transmembrane region" description="Helical" evidence="10">
    <location>
        <begin position="160"/>
        <end position="181"/>
    </location>
</feature>
<dbReference type="GO" id="GO:0032259">
    <property type="term" value="P:methylation"/>
    <property type="evidence" value="ECO:0007669"/>
    <property type="project" value="UniProtKB-KW"/>
</dbReference>
<evidence type="ECO:0000256" key="1">
    <source>
        <dbReference type="ARBA" id="ARBA00004141"/>
    </source>
</evidence>
<evidence type="ECO:0000256" key="3">
    <source>
        <dbReference type="ARBA" id="ARBA00012151"/>
    </source>
</evidence>
<keyword evidence="7 10" id="KW-0812">Transmembrane</keyword>
<proteinExistence type="inferred from homology"/>
<keyword evidence="5" id="KW-0808">Transferase</keyword>
<evidence type="ECO:0000256" key="7">
    <source>
        <dbReference type="ARBA" id="ARBA00022692"/>
    </source>
</evidence>
<evidence type="ECO:0000256" key="8">
    <source>
        <dbReference type="ARBA" id="ARBA00022989"/>
    </source>
</evidence>
<comment type="catalytic activity">
    <reaction evidence="10">
        <text>[protein]-C-terminal S-[(2E,6E)-farnesyl]-L-cysteine + S-adenosyl-L-methionine = [protein]-C-terminal S-[(2E,6E)-farnesyl]-L-cysteine methyl ester + S-adenosyl-L-homocysteine</text>
        <dbReference type="Rhea" id="RHEA:21672"/>
        <dbReference type="Rhea" id="RHEA-COMP:12125"/>
        <dbReference type="Rhea" id="RHEA-COMP:12126"/>
        <dbReference type="ChEBI" id="CHEBI:57856"/>
        <dbReference type="ChEBI" id="CHEBI:59789"/>
        <dbReference type="ChEBI" id="CHEBI:90510"/>
        <dbReference type="ChEBI" id="CHEBI:90511"/>
        <dbReference type="EC" id="2.1.1.100"/>
    </reaction>
</comment>
<feature type="transmembrane region" description="Helical" evidence="10">
    <location>
        <begin position="51"/>
        <end position="71"/>
    </location>
</feature>
<feature type="compositionally biased region" description="Low complexity" evidence="11">
    <location>
        <begin position="1"/>
        <end position="15"/>
    </location>
</feature>
<dbReference type="PANTHER" id="PTHR12714:SF9">
    <property type="entry name" value="PROTEIN-S-ISOPRENYLCYSTEINE O-METHYLTRANSFERASE"/>
    <property type="match status" value="1"/>
</dbReference>
<sequence>MSTSVRQRTTSTQSPAPFPPPSSSAPLPVPSSILPSTPLNQPNGSLPNTPLAISFISAVLATLVVVPLTYVVQPYLVSLGSAGWGWARPQLGAYLASVGVFHLLEFWVTAGWNPAKLSVDSFLINNGAGYHAAHVAGLVEYFLSSYFFPGKYTGILSSPLYLVPVFAILILAQTFRSLAMIHANHSFSHVVKAVKHDDHVLITNGVYAWVRHPSYVGFFWWAIATQLLLGNIASTLAFVYVLGRFFYYRIINEERHLVRFFGKDYVEYRKRVGTGLPFPIPTNQE</sequence>
<dbReference type="GO" id="GO:0005789">
    <property type="term" value="C:endoplasmic reticulum membrane"/>
    <property type="evidence" value="ECO:0007669"/>
    <property type="project" value="UniProtKB-SubCell"/>
</dbReference>
<evidence type="ECO:0000256" key="2">
    <source>
        <dbReference type="ARBA" id="ARBA00009140"/>
    </source>
</evidence>
<dbReference type="GO" id="GO:0004671">
    <property type="term" value="F:protein C-terminal S-isoprenylcysteine carboxyl O-methyltransferase activity"/>
    <property type="evidence" value="ECO:0007669"/>
    <property type="project" value="UniProtKB-EC"/>
</dbReference>
<reference evidence="12" key="1">
    <citation type="journal article" date="2022" name="G3 (Bethesda)">
        <title>High quality genome of the basidiomycete yeast Dioszegia hungarica PDD-24b-2 isolated from cloud water.</title>
        <authorList>
            <person name="Jarrige D."/>
            <person name="Haridas S."/>
            <person name="Bleykasten-Grosshans C."/>
            <person name="Joly M."/>
            <person name="Nadalig T."/>
            <person name="Sancelme M."/>
            <person name="Vuilleumier S."/>
            <person name="Grigoriev I.V."/>
            <person name="Amato P."/>
            <person name="Bringel F."/>
        </authorList>
    </citation>
    <scope>NUCLEOTIDE SEQUENCE</scope>
    <source>
        <strain evidence="12">PDD-24b-2</strain>
    </source>
</reference>
<evidence type="ECO:0000256" key="11">
    <source>
        <dbReference type="SAM" id="MobiDB-lite"/>
    </source>
</evidence>
<evidence type="ECO:0000313" key="13">
    <source>
        <dbReference type="Proteomes" id="UP001164286"/>
    </source>
</evidence>
<organism evidence="12 13">
    <name type="scientific">Dioszegia hungarica</name>
    <dbReference type="NCBI Taxonomy" id="4972"/>
    <lineage>
        <taxon>Eukaryota</taxon>
        <taxon>Fungi</taxon>
        <taxon>Dikarya</taxon>
        <taxon>Basidiomycota</taxon>
        <taxon>Agaricomycotina</taxon>
        <taxon>Tremellomycetes</taxon>
        <taxon>Tremellales</taxon>
        <taxon>Bulleribasidiaceae</taxon>
        <taxon>Dioszegia</taxon>
    </lineage>
</organism>
<dbReference type="PANTHER" id="PTHR12714">
    <property type="entry name" value="PROTEIN-S ISOPRENYLCYSTEINE O-METHYLTRANSFERASE"/>
    <property type="match status" value="1"/>
</dbReference>
<comment type="similarity">
    <text evidence="2 10">Belongs to the class VI-like SAM-binding methyltransferase superfamily. Isoprenylcysteine carboxyl methyltransferase family.</text>
</comment>
<dbReference type="InterPro" id="IPR007269">
    <property type="entry name" value="ICMT_MeTrfase"/>
</dbReference>
<dbReference type="AlphaFoldDB" id="A0AA38LR44"/>
<protein>
    <recommendedName>
        <fullName evidence="3 10">Protein-S-isoprenylcysteine O-methyltransferase</fullName>
        <ecNumber evidence="3 10">2.1.1.100</ecNumber>
    </recommendedName>
</protein>
<evidence type="ECO:0000256" key="9">
    <source>
        <dbReference type="ARBA" id="ARBA00023136"/>
    </source>
</evidence>
<dbReference type="Gene3D" id="1.20.120.1630">
    <property type="match status" value="1"/>
</dbReference>
<evidence type="ECO:0000256" key="4">
    <source>
        <dbReference type="ARBA" id="ARBA00022603"/>
    </source>
</evidence>
<comment type="caution">
    <text evidence="12">The sequence shown here is derived from an EMBL/GenBank/DDBJ whole genome shotgun (WGS) entry which is preliminary data.</text>
</comment>
<evidence type="ECO:0000256" key="5">
    <source>
        <dbReference type="ARBA" id="ARBA00022679"/>
    </source>
</evidence>
<feature type="region of interest" description="Disordered" evidence="11">
    <location>
        <begin position="1"/>
        <end position="27"/>
    </location>
</feature>
<evidence type="ECO:0000313" key="12">
    <source>
        <dbReference type="EMBL" id="KAI9632565.1"/>
    </source>
</evidence>
<feature type="transmembrane region" description="Helical" evidence="10">
    <location>
        <begin position="91"/>
        <end position="108"/>
    </location>
</feature>
<dbReference type="GeneID" id="77725376"/>
<keyword evidence="4 10" id="KW-0489">Methyltransferase</keyword>
<dbReference type="RefSeq" id="XP_052942342.1">
    <property type="nucleotide sequence ID" value="XM_053086175.1"/>
</dbReference>
<dbReference type="InterPro" id="IPR025770">
    <property type="entry name" value="PPMT_MeTrfase"/>
</dbReference>
<dbReference type="EC" id="2.1.1.100" evidence="3 10"/>
<keyword evidence="13" id="KW-1185">Reference proteome</keyword>
<evidence type="ECO:0000256" key="10">
    <source>
        <dbReference type="RuleBase" id="RU362022"/>
    </source>
</evidence>
<accession>A0AA38LR44</accession>
<comment type="subcellular location">
    <subcellularLocation>
        <location evidence="10">Endoplasmic reticulum membrane</location>
        <topology evidence="10">Multi-pass membrane protein</topology>
    </subcellularLocation>
    <subcellularLocation>
        <location evidence="1">Membrane</location>
        <topology evidence="1">Multi-pass membrane protein</topology>
    </subcellularLocation>
</comment>
<dbReference type="PROSITE" id="PS51564">
    <property type="entry name" value="SAM_ICMT"/>
    <property type="match status" value="1"/>
</dbReference>
<gene>
    <name evidence="12" type="ORF">MKK02DRAFT_19925</name>
</gene>
<dbReference type="EMBL" id="JAKWFO010000014">
    <property type="protein sequence ID" value="KAI9632565.1"/>
    <property type="molecule type" value="Genomic_DNA"/>
</dbReference>
<dbReference type="Proteomes" id="UP001164286">
    <property type="component" value="Unassembled WGS sequence"/>
</dbReference>
<keyword evidence="6 10" id="KW-0949">S-adenosyl-L-methionine</keyword>
<keyword evidence="8 10" id="KW-1133">Transmembrane helix</keyword>
<feature type="transmembrane region" description="Helical" evidence="10">
    <location>
        <begin position="218"/>
        <end position="242"/>
    </location>
</feature>